<keyword evidence="3" id="KW-1185">Reference proteome</keyword>
<evidence type="ECO:0000313" key="3">
    <source>
        <dbReference type="Proteomes" id="UP000426246"/>
    </source>
</evidence>
<accession>A0A6B8RU64</accession>
<dbReference type="KEGG" id="ppsc:EHS13_30080"/>
<dbReference type="CDD" id="cd00198">
    <property type="entry name" value="vWFA"/>
    <property type="match status" value="1"/>
</dbReference>
<dbReference type="EMBL" id="CP034235">
    <property type="protein sequence ID" value="QGQ98826.1"/>
    <property type="molecule type" value="Genomic_DNA"/>
</dbReference>
<dbReference type="SMART" id="SM00327">
    <property type="entry name" value="VWA"/>
    <property type="match status" value="1"/>
</dbReference>
<dbReference type="Pfam" id="PF13519">
    <property type="entry name" value="VWA_2"/>
    <property type="match status" value="1"/>
</dbReference>
<dbReference type="OrthoDB" id="136317at2"/>
<evidence type="ECO:0000259" key="1">
    <source>
        <dbReference type="PROSITE" id="PS50234"/>
    </source>
</evidence>
<reference evidence="3" key="1">
    <citation type="submission" date="2018-11" db="EMBL/GenBank/DDBJ databases">
        <title>Complete genome sequence of Paenibacillus sp. ML311-T8.</title>
        <authorList>
            <person name="Nam Y.-D."/>
            <person name="Kang J."/>
            <person name="Chung W.-H."/>
            <person name="Park Y.S."/>
        </authorList>
    </citation>
    <scope>NUCLEOTIDE SEQUENCE [LARGE SCALE GENOMIC DNA]</scope>
    <source>
        <strain evidence="3">ML311-T8</strain>
    </source>
</reference>
<dbReference type="Proteomes" id="UP000426246">
    <property type="component" value="Chromosome"/>
</dbReference>
<proteinExistence type="predicted"/>
<evidence type="ECO:0000313" key="2">
    <source>
        <dbReference type="EMBL" id="QGQ98826.1"/>
    </source>
</evidence>
<dbReference type="PROSITE" id="PS50234">
    <property type="entry name" value="VWFA"/>
    <property type="match status" value="1"/>
</dbReference>
<protein>
    <submittedName>
        <fullName evidence="2">VWA domain-containing protein</fullName>
    </submittedName>
</protein>
<dbReference type="AlphaFoldDB" id="A0A6B8RU64"/>
<gene>
    <name evidence="2" type="ORF">EHS13_30080</name>
</gene>
<sequence length="250" mass="28095">MEYRTQATQGNPALIIYLLDISGSMGLLKGEKRRLDIVMDALNVALTQMVFRSTKGSRISPRYRVALIAYSDEVHDLLGGIKKIDELMAIGGIPELSTQRFTNTAQAFLYAEKLLQQELPLIQDCPAPLVCHMTDGIYTGDDPEPIARRIMDMSVKDGHILIENIFISDDLLEKEIEQPKRWPGIMENSNFQDDYGYKLKKMSSVIPESYREMMIESNYSLTQGALLMFPGTNPDLVSLGFQMSAATPIH</sequence>
<dbReference type="RefSeq" id="WP_155703931.1">
    <property type="nucleotide sequence ID" value="NZ_CP034235.1"/>
</dbReference>
<dbReference type="InterPro" id="IPR036465">
    <property type="entry name" value="vWFA_dom_sf"/>
</dbReference>
<organism evidence="2 3">
    <name type="scientific">Paenibacillus psychroresistens</name>
    <dbReference type="NCBI Taxonomy" id="1778678"/>
    <lineage>
        <taxon>Bacteria</taxon>
        <taxon>Bacillati</taxon>
        <taxon>Bacillota</taxon>
        <taxon>Bacilli</taxon>
        <taxon>Bacillales</taxon>
        <taxon>Paenibacillaceae</taxon>
        <taxon>Paenibacillus</taxon>
    </lineage>
</organism>
<dbReference type="Gene3D" id="3.40.50.410">
    <property type="entry name" value="von Willebrand factor, type A domain"/>
    <property type="match status" value="1"/>
</dbReference>
<feature type="domain" description="VWFA" evidence="1">
    <location>
        <begin position="14"/>
        <end position="206"/>
    </location>
</feature>
<dbReference type="InterPro" id="IPR002035">
    <property type="entry name" value="VWF_A"/>
</dbReference>
<dbReference type="SUPFAM" id="SSF53300">
    <property type="entry name" value="vWA-like"/>
    <property type="match status" value="1"/>
</dbReference>
<name>A0A6B8RU64_9BACL</name>